<dbReference type="Pfam" id="PF12913">
    <property type="entry name" value="SH3_6"/>
    <property type="match status" value="1"/>
</dbReference>
<evidence type="ECO:0000259" key="6">
    <source>
        <dbReference type="Pfam" id="PF12912"/>
    </source>
</evidence>
<dbReference type="InterPro" id="IPR039439">
    <property type="entry name" value="SH3b1_dom"/>
</dbReference>
<accession>A0A1W1C3V5</accession>
<sequence length="453" mass="52618">MSKISNKFIFITTLLTIILNANYSIVKSHRVPSRIDKMPRNIIEDSSEIPQNLSYYAYQAKPLSAKKQRKLDYEYNKKYFSPWNLKRFDKSFKDISWAIRSVEKHKIYNSKYKLIKSSVYDKWIKNSNYENINSVKKYAITIKHSNIHAFPMSQSYYYDPKKTGEGFPFDYNQNSSYHINTPLFVSHYSLDKKWAFVRGSTAYGWISTANIALVSKKFIQNFKNNRYSIVIKDNLRLMNDNKSVSIVKLGSIFPRGKYKDDNNSIREGYLFASKDRSGQAILEIATINQNNLIAKKPIAFTPSNIARVAKELIDEPYGWGGLLEARDCSSMTKDYFSLFGIFLRRNSNKQAQDGKSKSIRKYKKWQKKRVIISKAKPFRSLLYVKGHIVLYIGEYRGEPIIMHTYWGTRLKDGSKYILGRTLISTTEPAKELKNIKESSKLINTLSNIITFGD</sequence>
<keyword evidence="4" id="KW-0788">Thiol protease</keyword>
<evidence type="ECO:0000256" key="1">
    <source>
        <dbReference type="ARBA" id="ARBA00007074"/>
    </source>
</evidence>
<keyword evidence="3" id="KW-0378">Hydrolase</keyword>
<dbReference type="InterPro" id="IPR038765">
    <property type="entry name" value="Papain-like_cys_pep_sf"/>
</dbReference>
<evidence type="ECO:0000256" key="2">
    <source>
        <dbReference type="ARBA" id="ARBA00022670"/>
    </source>
</evidence>
<evidence type="ECO:0000256" key="3">
    <source>
        <dbReference type="ARBA" id="ARBA00022801"/>
    </source>
</evidence>
<dbReference type="Gene3D" id="3.90.1720.10">
    <property type="entry name" value="endopeptidase domain like (from Nostoc punctiforme)"/>
    <property type="match status" value="1"/>
</dbReference>
<name>A0A1W1C3V5_9ZZZZ</name>
<dbReference type="EMBL" id="FPHG01000043">
    <property type="protein sequence ID" value="SFV60449.1"/>
    <property type="molecule type" value="Genomic_DNA"/>
</dbReference>
<evidence type="ECO:0000259" key="5">
    <source>
        <dbReference type="Pfam" id="PF00877"/>
    </source>
</evidence>
<dbReference type="Pfam" id="PF00877">
    <property type="entry name" value="NLPC_P60"/>
    <property type="match status" value="1"/>
</dbReference>
<dbReference type="PIRSF" id="PIRSF019015">
    <property type="entry name" value="P60_peptidase_YkfC"/>
    <property type="match status" value="1"/>
</dbReference>
<comment type="similarity">
    <text evidence="1">Belongs to the peptidase C40 family.</text>
</comment>
<organism evidence="8">
    <name type="scientific">hydrothermal vent metagenome</name>
    <dbReference type="NCBI Taxonomy" id="652676"/>
    <lineage>
        <taxon>unclassified sequences</taxon>
        <taxon>metagenomes</taxon>
        <taxon>ecological metagenomes</taxon>
    </lineage>
</organism>
<dbReference type="InterPro" id="IPR027017">
    <property type="entry name" value="P60_peptidase_YkfC"/>
</dbReference>
<evidence type="ECO:0000256" key="4">
    <source>
        <dbReference type="ARBA" id="ARBA00022807"/>
    </source>
</evidence>
<dbReference type="AlphaFoldDB" id="A0A1W1C3V5"/>
<dbReference type="GO" id="GO:0006508">
    <property type="term" value="P:proteolysis"/>
    <property type="evidence" value="ECO:0007669"/>
    <property type="project" value="UniProtKB-KW"/>
</dbReference>
<feature type="domain" description="NLPC/P60 N-terminal" evidence="6">
    <location>
        <begin position="18"/>
        <end position="130"/>
    </location>
</feature>
<evidence type="ECO:0000259" key="7">
    <source>
        <dbReference type="Pfam" id="PF12913"/>
    </source>
</evidence>
<keyword evidence="2" id="KW-0645">Protease</keyword>
<evidence type="ECO:0000313" key="8">
    <source>
        <dbReference type="EMBL" id="SFV60449.1"/>
    </source>
</evidence>
<feature type="domain" description="SH3b1" evidence="7">
    <location>
        <begin position="157"/>
        <end position="206"/>
    </location>
</feature>
<dbReference type="InterPro" id="IPR000064">
    <property type="entry name" value="NLP_P60_dom"/>
</dbReference>
<keyword evidence="8" id="KW-0449">Lipoprotein</keyword>
<proteinExistence type="inferred from homology"/>
<protein>
    <submittedName>
        <fullName evidence="8">Putative lipoprotein</fullName>
    </submittedName>
</protein>
<dbReference type="Pfam" id="PF12912">
    <property type="entry name" value="N_NLPC_P60"/>
    <property type="match status" value="1"/>
</dbReference>
<dbReference type="GO" id="GO:0008234">
    <property type="term" value="F:cysteine-type peptidase activity"/>
    <property type="evidence" value="ECO:0007669"/>
    <property type="project" value="UniProtKB-KW"/>
</dbReference>
<gene>
    <name evidence="8" type="ORF">MNB_SV-9-781</name>
</gene>
<feature type="domain" description="NlpC/P60" evidence="5">
    <location>
        <begin position="315"/>
        <end position="394"/>
    </location>
</feature>
<reference evidence="8" key="1">
    <citation type="submission" date="2016-10" db="EMBL/GenBank/DDBJ databases">
        <authorList>
            <person name="de Groot N.N."/>
        </authorList>
    </citation>
    <scope>NUCLEOTIDE SEQUENCE</scope>
</reference>
<dbReference type="SUPFAM" id="SSF54001">
    <property type="entry name" value="Cysteine proteinases"/>
    <property type="match status" value="1"/>
</dbReference>
<dbReference type="InterPro" id="IPR025606">
    <property type="entry name" value="NLPC/P60_N_dom"/>
</dbReference>